<dbReference type="PANTHER" id="PTHR31063">
    <property type="entry name" value="PROTEIN CBG08668"/>
    <property type="match status" value="1"/>
</dbReference>
<gene>
    <name evidence="1" type="ORF">OESDEN_22860</name>
</gene>
<proteinExistence type="predicted"/>
<name>A0A0B1S2R0_OESDE</name>
<dbReference type="OrthoDB" id="5787359at2759"/>
<accession>A0A0B1S2R0</accession>
<reference evidence="1 2" key="1">
    <citation type="submission" date="2014-03" db="EMBL/GenBank/DDBJ databases">
        <title>Draft genome of the hookworm Oesophagostomum dentatum.</title>
        <authorList>
            <person name="Mitreva M."/>
        </authorList>
    </citation>
    <scope>NUCLEOTIDE SEQUENCE [LARGE SCALE GENOMIC DNA]</scope>
    <source>
        <strain evidence="1 2">OD-Hann</strain>
    </source>
</reference>
<dbReference type="PANTHER" id="PTHR31063:SF4">
    <property type="entry name" value="IBR DOMAIN-CONTAINING PROTEIN"/>
    <property type="match status" value="1"/>
</dbReference>
<dbReference type="SUPFAM" id="SSF57850">
    <property type="entry name" value="RING/U-box"/>
    <property type="match status" value="1"/>
</dbReference>
<sequence length="360" mass="42269">MYSYIESYYNPASAVLNTEDETVSAVCQRCCSHSRDDLFSTTYGMMCRQCIASHIMRQLRLNRFPLEIPLLSADHCPVLLLHAILPVPIVSLIIKMSYNYFYVLEHPNALFVECPQCCVPLTLPDRNEFNYCSCSQCEVHFCYLCSWEPHWPMTCEEYRQWCSKWDEQYFIEQFNLDEGERLLKIKCMCGKFLYAPENTAHGTTCPDYRCRSIYDRNGMGVRVYPECLEPKKLIKKKFANICATARNERFNASRKTEFEEAVAKIFFSEKDVHKLKDFRKEVLFLVENCTAWLYIRLPEDHGRLKTLVMQLLQNFLEFQEEILHPRAGFATRVKELQAAVNELLASFRRCKRKQLSSSVE</sequence>
<dbReference type="AlphaFoldDB" id="A0A0B1S2R0"/>
<protein>
    <recommendedName>
        <fullName evidence="3">RBR-type E3 ubiquitin transferase</fullName>
    </recommendedName>
</protein>
<dbReference type="CDD" id="cd20335">
    <property type="entry name" value="BRcat_RBR"/>
    <property type="match status" value="1"/>
</dbReference>
<keyword evidence="2" id="KW-1185">Reference proteome</keyword>
<organism evidence="1 2">
    <name type="scientific">Oesophagostomum dentatum</name>
    <name type="common">Nodular worm</name>
    <dbReference type="NCBI Taxonomy" id="61180"/>
    <lineage>
        <taxon>Eukaryota</taxon>
        <taxon>Metazoa</taxon>
        <taxon>Ecdysozoa</taxon>
        <taxon>Nematoda</taxon>
        <taxon>Chromadorea</taxon>
        <taxon>Rhabditida</taxon>
        <taxon>Rhabditina</taxon>
        <taxon>Rhabditomorpha</taxon>
        <taxon>Strongyloidea</taxon>
        <taxon>Strongylidae</taxon>
        <taxon>Oesophagostomum</taxon>
    </lineage>
</organism>
<dbReference type="Proteomes" id="UP000053660">
    <property type="component" value="Unassembled WGS sequence"/>
</dbReference>
<dbReference type="EMBL" id="KN610681">
    <property type="protein sequence ID" value="KHJ77520.1"/>
    <property type="molecule type" value="Genomic_DNA"/>
</dbReference>
<evidence type="ECO:0000313" key="1">
    <source>
        <dbReference type="EMBL" id="KHJ77520.1"/>
    </source>
</evidence>
<evidence type="ECO:0008006" key="3">
    <source>
        <dbReference type="Google" id="ProtNLM"/>
    </source>
</evidence>
<evidence type="ECO:0000313" key="2">
    <source>
        <dbReference type="Proteomes" id="UP000053660"/>
    </source>
</evidence>